<reference evidence="1 2" key="1">
    <citation type="submission" date="2020-03" db="EMBL/GenBank/DDBJ databases">
        <title>Variable regions in the genome of staphylococcal bacteriophage Twort.</title>
        <authorList>
            <person name="Glowacka-Rutkowska A."/>
            <person name="Gawor J."/>
            <person name="Lobocka M."/>
        </authorList>
    </citation>
    <scope>NUCLEOTIDE SEQUENCE [LARGE SCALE GENOMIC DNA]</scope>
</reference>
<organismHost>
    <name type="scientific">Twortvirus twort</name>
    <dbReference type="NCBI Taxonomy" id="55510"/>
</organismHost>
<sequence length="39" mass="4484">MDKVCYVIFRGDNMAYMSIGKFSKEIGVTLKHYVIGRVN</sequence>
<accession>A0A6H0X5G7</accession>
<evidence type="ECO:0000313" key="1">
    <source>
        <dbReference type="EMBL" id="QIW89174.1"/>
    </source>
</evidence>
<dbReference type="EMBL" id="MT151386">
    <property type="protein sequence ID" value="QIW89174.1"/>
    <property type="molecule type" value="Genomic_DNA"/>
</dbReference>
<dbReference type="Proteomes" id="UP000503318">
    <property type="component" value="Segment"/>
</dbReference>
<protein>
    <submittedName>
        <fullName evidence="1">Uncharacterized protein</fullName>
    </submittedName>
</protein>
<organism evidence="1 2">
    <name type="scientific">Staphylococcus phage Twort (strain DSM 17442 / HER 48)</name>
    <name type="common">Bacteriophage Twort</name>
    <dbReference type="NCBI Taxonomy" id="2908167"/>
    <lineage>
        <taxon>Viruses</taxon>
        <taxon>Duplodnaviria</taxon>
        <taxon>Heunggongvirae</taxon>
        <taxon>Uroviricota</taxon>
        <taxon>Caudoviricetes</taxon>
        <taxon>Herelleviridae</taxon>
        <taxon>Twortvirinae</taxon>
        <taxon>Twortvirus</taxon>
        <taxon>Twortvirus twort</taxon>
    </lineage>
</organism>
<evidence type="ECO:0000313" key="2">
    <source>
        <dbReference type="Proteomes" id="UP000503318"/>
    </source>
</evidence>
<gene>
    <name evidence="1" type="ORF">TwortDSMZ_176</name>
</gene>
<proteinExistence type="predicted"/>
<name>A0A6H0X5G7_BPTWO</name>